<dbReference type="Pfam" id="PF00153">
    <property type="entry name" value="Mito_carr"/>
    <property type="match status" value="3"/>
</dbReference>
<keyword evidence="5" id="KW-0479">Metal-binding</keyword>
<dbReference type="GO" id="GO:0005743">
    <property type="term" value="C:mitochondrial inner membrane"/>
    <property type="evidence" value="ECO:0007669"/>
    <property type="project" value="UniProtKB-SubCell"/>
</dbReference>
<comment type="similarity">
    <text evidence="2 13">Belongs to the mitochondrial carrier (TC 2.A.29) family.</text>
</comment>
<dbReference type="FunFam" id="1.50.40.10:FF:000016">
    <property type="entry name" value="Solute carrier family 25 member 23"/>
    <property type="match status" value="1"/>
</dbReference>
<evidence type="ECO:0000256" key="10">
    <source>
        <dbReference type="ARBA" id="ARBA00023128"/>
    </source>
</evidence>
<keyword evidence="11 12" id="KW-0472">Membrane</keyword>
<dbReference type="GO" id="GO:0046872">
    <property type="term" value="F:metal ion binding"/>
    <property type="evidence" value="ECO:0007669"/>
    <property type="project" value="UniProtKB-KW"/>
</dbReference>
<accession>A0AAW1NV75</accession>
<feature type="repeat" description="Solcar" evidence="12">
    <location>
        <begin position="63"/>
        <end position="147"/>
    </location>
</feature>
<dbReference type="PRINTS" id="PR00926">
    <property type="entry name" value="MITOCARRIER"/>
</dbReference>
<evidence type="ECO:0000256" key="2">
    <source>
        <dbReference type="ARBA" id="ARBA00006375"/>
    </source>
</evidence>
<dbReference type="EMBL" id="JALJOQ010000121">
    <property type="protein sequence ID" value="KAK9795916.1"/>
    <property type="molecule type" value="Genomic_DNA"/>
</dbReference>
<evidence type="ECO:0000256" key="11">
    <source>
        <dbReference type="ARBA" id="ARBA00023136"/>
    </source>
</evidence>
<keyword evidence="15" id="KW-1185">Reference proteome</keyword>
<evidence type="ECO:0000313" key="14">
    <source>
        <dbReference type="EMBL" id="KAK9795916.1"/>
    </source>
</evidence>
<evidence type="ECO:0000256" key="6">
    <source>
        <dbReference type="ARBA" id="ARBA00022737"/>
    </source>
</evidence>
<dbReference type="AlphaFoldDB" id="A0AAW1NV75"/>
<protein>
    <recommendedName>
        <fullName evidence="16">Mitochondrial carrier protein</fullName>
    </recommendedName>
</protein>
<keyword evidence="7" id="KW-0999">Mitochondrion inner membrane</keyword>
<feature type="repeat" description="Solcar" evidence="12">
    <location>
        <begin position="159"/>
        <end position="239"/>
    </location>
</feature>
<reference evidence="14 15" key="1">
    <citation type="journal article" date="2024" name="Nat. Commun.">
        <title>Phylogenomics reveals the evolutionary origins of lichenization in chlorophyte algae.</title>
        <authorList>
            <person name="Puginier C."/>
            <person name="Libourel C."/>
            <person name="Otte J."/>
            <person name="Skaloud P."/>
            <person name="Haon M."/>
            <person name="Grisel S."/>
            <person name="Petersen M."/>
            <person name="Berrin J.G."/>
            <person name="Delaux P.M."/>
            <person name="Dal Grande F."/>
            <person name="Keller J."/>
        </authorList>
    </citation>
    <scope>NUCLEOTIDE SEQUENCE [LARGE SCALE GENOMIC DNA]</scope>
    <source>
        <strain evidence="14 15">SAG 2036</strain>
    </source>
</reference>
<dbReference type="Gene3D" id="1.50.40.10">
    <property type="entry name" value="Mitochondrial carrier domain"/>
    <property type="match status" value="1"/>
</dbReference>
<keyword evidence="10" id="KW-0496">Mitochondrion</keyword>
<evidence type="ECO:0000256" key="13">
    <source>
        <dbReference type="RuleBase" id="RU000488"/>
    </source>
</evidence>
<dbReference type="InterPro" id="IPR018108">
    <property type="entry name" value="MCP_transmembrane"/>
</dbReference>
<evidence type="ECO:0000313" key="15">
    <source>
        <dbReference type="Proteomes" id="UP001465755"/>
    </source>
</evidence>
<keyword evidence="3 13" id="KW-0813">Transport</keyword>
<keyword evidence="9" id="KW-1133">Transmembrane helix</keyword>
<evidence type="ECO:0000256" key="1">
    <source>
        <dbReference type="ARBA" id="ARBA00004448"/>
    </source>
</evidence>
<dbReference type="SUPFAM" id="SSF103506">
    <property type="entry name" value="Mitochondrial carrier"/>
    <property type="match status" value="1"/>
</dbReference>
<evidence type="ECO:0008006" key="16">
    <source>
        <dbReference type="Google" id="ProtNLM"/>
    </source>
</evidence>
<evidence type="ECO:0000256" key="12">
    <source>
        <dbReference type="PROSITE-ProRule" id="PRU00282"/>
    </source>
</evidence>
<evidence type="ECO:0000256" key="7">
    <source>
        <dbReference type="ARBA" id="ARBA00022792"/>
    </source>
</evidence>
<keyword evidence="8" id="KW-0106">Calcium</keyword>
<dbReference type="PANTHER" id="PTHR24089">
    <property type="entry name" value="SOLUTE CARRIER FAMILY 25"/>
    <property type="match status" value="1"/>
</dbReference>
<dbReference type="InterPro" id="IPR002067">
    <property type="entry name" value="MCP"/>
</dbReference>
<organism evidence="14 15">
    <name type="scientific">Symbiochloris irregularis</name>
    <dbReference type="NCBI Taxonomy" id="706552"/>
    <lineage>
        <taxon>Eukaryota</taxon>
        <taxon>Viridiplantae</taxon>
        <taxon>Chlorophyta</taxon>
        <taxon>core chlorophytes</taxon>
        <taxon>Trebouxiophyceae</taxon>
        <taxon>Trebouxiales</taxon>
        <taxon>Trebouxiaceae</taxon>
        <taxon>Symbiochloris</taxon>
    </lineage>
</organism>
<dbReference type="GO" id="GO:0055085">
    <property type="term" value="P:transmembrane transport"/>
    <property type="evidence" value="ECO:0007669"/>
    <property type="project" value="InterPro"/>
</dbReference>
<dbReference type="InterPro" id="IPR023395">
    <property type="entry name" value="MCP_dom_sf"/>
</dbReference>
<comment type="caution">
    <text evidence="14">The sequence shown here is derived from an EMBL/GenBank/DDBJ whole genome shotgun (WGS) entry which is preliminary data.</text>
</comment>
<proteinExistence type="inferred from homology"/>
<evidence type="ECO:0000256" key="4">
    <source>
        <dbReference type="ARBA" id="ARBA00022692"/>
    </source>
</evidence>
<keyword evidence="4 12" id="KW-0812">Transmembrane</keyword>
<sequence>MCLESTDTILTQIESSESVPLCCCAYYLLRPRLLNWIAGGSDHTKLSLQTEQSVPSVPDEDNGRAIKLLVSGGAAGAISRTVTAPIDRLKFLMQVSSTSKLTLGQGLARMAAERSPKAYFRGNGTNVLKNVPETALKLTLNDRVKSLVLKDGHHMALWERLVIGGLSGGIAQALIYPLEVIQAHLATTSGAYTGIMDVVRQLVHRDGYRSLYRGITPCLLGIVPYAGVDITLFEVVKEKLVESHGGQAPGPHLLLLTGMTSSSIAQTMAYPLGLIRTRLAIDGQGGQPRMYTGMLDCLRRTWAKEGLMGFYKGWSMSLAKVAPAAGISWLIFEEGKVVLHCPDVHVH</sequence>
<name>A0AAW1NV75_9CHLO</name>
<dbReference type="Proteomes" id="UP001465755">
    <property type="component" value="Unassembled WGS sequence"/>
</dbReference>
<evidence type="ECO:0000256" key="9">
    <source>
        <dbReference type="ARBA" id="ARBA00022989"/>
    </source>
</evidence>
<evidence type="ECO:0000256" key="8">
    <source>
        <dbReference type="ARBA" id="ARBA00022837"/>
    </source>
</evidence>
<evidence type="ECO:0000256" key="5">
    <source>
        <dbReference type="ARBA" id="ARBA00022723"/>
    </source>
</evidence>
<keyword evidence="6" id="KW-0677">Repeat</keyword>
<comment type="subcellular location">
    <subcellularLocation>
        <location evidence="1">Mitochondrion inner membrane</location>
        <topology evidence="1">Multi-pass membrane protein</topology>
    </subcellularLocation>
</comment>
<dbReference type="PROSITE" id="PS50920">
    <property type="entry name" value="SOLCAR"/>
    <property type="match status" value="3"/>
</dbReference>
<feature type="repeat" description="Solcar" evidence="12">
    <location>
        <begin position="249"/>
        <end position="338"/>
    </location>
</feature>
<gene>
    <name evidence="14" type="ORF">WJX73_001899</name>
</gene>
<evidence type="ECO:0000256" key="3">
    <source>
        <dbReference type="ARBA" id="ARBA00022448"/>
    </source>
</evidence>